<keyword evidence="5" id="KW-0560">Oxidoreductase</keyword>
<dbReference type="AlphaFoldDB" id="A0A235CKS5"/>
<dbReference type="Pfam" id="PF02900">
    <property type="entry name" value="LigB"/>
    <property type="match status" value="1"/>
</dbReference>
<reference evidence="7 9" key="1">
    <citation type="submission" date="2017-08" db="EMBL/GenBank/DDBJ databases">
        <title>Draft Genome Sequence of the Marine Bacterium Oceanimonas baumannii ATCC 700832.</title>
        <authorList>
            <person name="Mcclelland W.D."/>
            <person name="Brennan M.A."/>
            <person name="Trachtenberg A.M."/>
            <person name="Maclea K.S."/>
        </authorList>
    </citation>
    <scope>NUCLEOTIDE SEQUENCE [LARGE SCALE GENOMIC DNA]</scope>
    <source>
        <strain evidence="7 9">ATCC 700832</strain>
    </source>
</reference>
<evidence type="ECO:0000313" key="9">
    <source>
        <dbReference type="Proteomes" id="UP000243640"/>
    </source>
</evidence>
<evidence type="ECO:0000259" key="6">
    <source>
        <dbReference type="Pfam" id="PF02900"/>
    </source>
</evidence>
<dbReference type="PANTHER" id="PTHR30096">
    <property type="entry name" value="4,5-DOPA DIOXYGENASE EXTRADIOL-LIKE PROTEIN"/>
    <property type="match status" value="1"/>
</dbReference>
<feature type="domain" description="Extradiol ring-cleavage dioxygenase class III enzyme subunit B" evidence="6">
    <location>
        <begin position="29"/>
        <end position="245"/>
    </location>
</feature>
<dbReference type="Proteomes" id="UP000243640">
    <property type="component" value="Unassembled WGS sequence"/>
</dbReference>
<dbReference type="PANTHER" id="PTHR30096:SF0">
    <property type="entry name" value="4,5-DOPA DIOXYGENASE EXTRADIOL-LIKE PROTEIN"/>
    <property type="match status" value="1"/>
</dbReference>
<evidence type="ECO:0000313" key="10">
    <source>
        <dbReference type="Proteomes" id="UP000295058"/>
    </source>
</evidence>
<dbReference type="CDD" id="cd07363">
    <property type="entry name" value="45_DOPA_Dioxygenase"/>
    <property type="match status" value="1"/>
</dbReference>
<sequence>MTSFTDIVFLSHGGGPLPLLGDPAHAELVASLTQLASELPRPDAILLVSAHWEETEPTLTSGARPGLIYDYYGFPPESYQIEYPCPGAPALAQQVQQALHSAGLPCRLDDNRGFDHGMFVPLKLMYPGADIPCVQLSLASHMDAGFHLAMGQALRALKGQRLLVIGSGFSFHNMHEFFTERPEANDKNRAFEHWLTQTCTDPALTEEERKDRLVHWEQAPYARFCHPREEHLLPLHLCYGLAGRACDQHLSLTILHKQAGLFCWFGDTGH</sequence>
<evidence type="ECO:0000256" key="1">
    <source>
        <dbReference type="ARBA" id="ARBA00001947"/>
    </source>
</evidence>
<dbReference type="EMBL" id="SODO01000004">
    <property type="protein sequence ID" value="TDW59806.1"/>
    <property type="molecule type" value="Genomic_DNA"/>
</dbReference>
<dbReference type="PIRSF" id="PIRSF006157">
    <property type="entry name" value="Doxgns_DODA"/>
    <property type="match status" value="1"/>
</dbReference>
<dbReference type="OrthoDB" id="9790889at2"/>
<evidence type="ECO:0000256" key="2">
    <source>
        <dbReference type="ARBA" id="ARBA00007581"/>
    </source>
</evidence>
<dbReference type="EMBL" id="NQJF01000005">
    <property type="protein sequence ID" value="OYD25029.1"/>
    <property type="molecule type" value="Genomic_DNA"/>
</dbReference>
<comment type="similarity">
    <text evidence="2">Belongs to the DODA-type extradiol aromatic ring-opening dioxygenase family.</text>
</comment>
<reference evidence="8 10" key="2">
    <citation type="submission" date="2019-03" db="EMBL/GenBank/DDBJ databases">
        <title>Genomic Encyclopedia of Archaeal and Bacterial Type Strains, Phase II (KMG-II): from individual species to whole genera.</title>
        <authorList>
            <person name="Goeker M."/>
        </authorList>
    </citation>
    <scope>NUCLEOTIDE SEQUENCE [LARGE SCALE GENOMIC DNA]</scope>
    <source>
        <strain evidence="8 10">DSM 15594</strain>
    </source>
</reference>
<dbReference type="GO" id="GO:0016702">
    <property type="term" value="F:oxidoreductase activity, acting on single donors with incorporation of molecular oxygen, incorporation of two atoms of oxygen"/>
    <property type="evidence" value="ECO:0007669"/>
    <property type="project" value="UniProtKB-ARBA"/>
</dbReference>
<protein>
    <submittedName>
        <fullName evidence="7 8">Dioxygenase</fullName>
    </submittedName>
</protein>
<keyword evidence="7" id="KW-0223">Dioxygenase</keyword>
<organism evidence="7 9">
    <name type="scientific">Oceanimonas baumannii</name>
    <dbReference type="NCBI Taxonomy" id="129578"/>
    <lineage>
        <taxon>Bacteria</taxon>
        <taxon>Pseudomonadati</taxon>
        <taxon>Pseudomonadota</taxon>
        <taxon>Gammaproteobacteria</taxon>
        <taxon>Aeromonadales</taxon>
        <taxon>Aeromonadaceae</taxon>
        <taxon>Oceanimonas</taxon>
    </lineage>
</organism>
<dbReference type="SUPFAM" id="SSF53213">
    <property type="entry name" value="LigB-like"/>
    <property type="match status" value="1"/>
</dbReference>
<dbReference type="GO" id="GO:0008270">
    <property type="term" value="F:zinc ion binding"/>
    <property type="evidence" value="ECO:0007669"/>
    <property type="project" value="InterPro"/>
</dbReference>
<name>A0A235CKS5_9GAMM</name>
<accession>A0A235CKS5</accession>
<dbReference type="Proteomes" id="UP000295058">
    <property type="component" value="Unassembled WGS sequence"/>
</dbReference>
<keyword evidence="10" id="KW-1185">Reference proteome</keyword>
<evidence type="ECO:0000313" key="8">
    <source>
        <dbReference type="EMBL" id="TDW59806.1"/>
    </source>
</evidence>
<dbReference type="RefSeq" id="WP_094277878.1">
    <property type="nucleotide sequence ID" value="NZ_NQJF01000005.1"/>
</dbReference>
<evidence type="ECO:0000313" key="7">
    <source>
        <dbReference type="EMBL" id="OYD25029.1"/>
    </source>
</evidence>
<evidence type="ECO:0000256" key="4">
    <source>
        <dbReference type="ARBA" id="ARBA00022833"/>
    </source>
</evidence>
<evidence type="ECO:0000256" key="3">
    <source>
        <dbReference type="ARBA" id="ARBA00022723"/>
    </source>
</evidence>
<keyword evidence="3" id="KW-0479">Metal-binding</keyword>
<dbReference type="InterPro" id="IPR014436">
    <property type="entry name" value="Extradiol_dOase_DODA"/>
</dbReference>
<dbReference type="GO" id="GO:0008198">
    <property type="term" value="F:ferrous iron binding"/>
    <property type="evidence" value="ECO:0007669"/>
    <property type="project" value="InterPro"/>
</dbReference>
<dbReference type="Gene3D" id="3.40.830.10">
    <property type="entry name" value="LigB-like"/>
    <property type="match status" value="1"/>
</dbReference>
<comment type="cofactor">
    <cofactor evidence="1">
        <name>Zn(2+)</name>
        <dbReference type="ChEBI" id="CHEBI:29105"/>
    </cofactor>
</comment>
<evidence type="ECO:0000256" key="5">
    <source>
        <dbReference type="ARBA" id="ARBA00023002"/>
    </source>
</evidence>
<keyword evidence="4" id="KW-0862">Zinc</keyword>
<dbReference type="InterPro" id="IPR004183">
    <property type="entry name" value="Xdiol_dOase_suB"/>
</dbReference>
<comment type="caution">
    <text evidence="7">The sequence shown here is derived from an EMBL/GenBank/DDBJ whole genome shotgun (WGS) entry which is preliminary data.</text>
</comment>
<gene>
    <name evidence="7" type="ORF">B6S09_07490</name>
    <name evidence="8" type="ORF">LY04_01447</name>
</gene>
<proteinExistence type="inferred from homology"/>